<dbReference type="OrthoDB" id="77348at2157"/>
<sequence length="219" mass="24635">MKTKNIIIIALVAILLIVAGAVFSSGILKNDERITTPFKTEFMEGNFTGHVKLVNDSEKFMHSYEDHENNITYNISTVDNASALMEIYQLQGAKNPEKRTFNGTEWNIYFTQAVPSNNSSDTSGKSMNIIICESQSEKQGYMIYMIFGNNSKVNYTLNTFCEAYEDYAEPLIQSITLKESKHVPAISEQFGLTDEQFAQQMDLVHQYMAGNTSALETGE</sequence>
<dbReference type="PATRIC" id="fig|66851.6.peg.231"/>
<reference evidence="2" key="1">
    <citation type="journal article" date="2016" name="Genome Announc.">
        <title>Draft Genome Sequences of Methanobrevibacter curvatus DSM11111, Methanobrevibacter cuticularis DSM11139, Methanobrevibacter filiformis DSM11501, and Methanobrevibacter oralis DSM7256.</title>
        <authorList>
            <person name="Poehlein A."/>
            <person name="Seedorf H."/>
        </authorList>
    </citation>
    <scope>NUCLEOTIDE SEQUENCE [LARGE SCALE GENOMIC DNA]</scope>
    <source>
        <strain evidence="2">DSM 7256 / JCM 30027 / ZR</strain>
    </source>
</reference>
<keyword evidence="2" id="KW-1185">Reference proteome</keyword>
<dbReference type="STRING" id="66851.MBORA_01820"/>
<protein>
    <submittedName>
        <fullName evidence="1">Uncharacterized protein</fullName>
    </submittedName>
</protein>
<proteinExistence type="predicted"/>
<comment type="caution">
    <text evidence="1">The sequence shown here is derived from an EMBL/GenBank/DDBJ whole genome shotgun (WGS) entry which is preliminary data.</text>
</comment>
<dbReference type="EMBL" id="LWMU01000041">
    <property type="protein sequence ID" value="KZX13943.1"/>
    <property type="molecule type" value="Genomic_DNA"/>
</dbReference>
<organism evidence="1 2">
    <name type="scientific">Methanobrevibacter oralis</name>
    <dbReference type="NCBI Taxonomy" id="66851"/>
    <lineage>
        <taxon>Archaea</taxon>
        <taxon>Methanobacteriati</taxon>
        <taxon>Methanobacteriota</taxon>
        <taxon>Methanomada group</taxon>
        <taxon>Methanobacteria</taxon>
        <taxon>Methanobacteriales</taxon>
        <taxon>Methanobacteriaceae</taxon>
        <taxon>Methanobrevibacter</taxon>
    </lineage>
</organism>
<name>A0A166BYC9_METOA</name>
<evidence type="ECO:0000313" key="1">
    <source>
        <dbReference type="EMBL" id="KZX13943.1"/>
    </source>
</evidence>
<dbReference type="AlphaFoldDB" id="A0A166BYC9"/>
<evidence type="ECO:0000313" key="2">
    <source>
        <dbReference type="Proteomes" id="UP000077428"/>
    </source>
</evidence>
<dbReference type="Proteomes" id="UP000077428">
    <property type="component" value="Unassembled WGS sequence"/>
</dbReference>
<gene>
    <name evidence="1" type="ORF">MBORA_01820</name>
</gene>
<accession>A0A166BYC9</accession>
<dbReference type="RefSeq" id="WP_042692645.1">
    <property type="nucleotide sequence ID" value="NZ_CABMAB010000011.1"/>
</dbReference>